<evidence type="ECO:0000313" key="2">
    <source>
        <dbReference type="EMBL" id="WTP91630.1"/>
    </source>
</evidence>
<protein>
    <submittedName>
        <fullName evidence="2">IS3 family transposase</fullName>
    </submittedName>
</protein>
<gene>
    <name evidence="2" type="ORF">OG477_43205</name>
</gene>
<sequence length="125" mass="13861">MRELIVGETAKREDLLAAAVVEAVEGTGACARRVRQRAEDELVADIRVLHAASRGAHGAPLIHAALARPGRRVNRKKIERLMREHRVTGITRRGLTRQAQRAVFAADLVRRDFPHRAPGYGWSAT</sequence>
<dbReference type="Pfam" id="PF13276">
    <property type="entry name" value="HTH_21"/>
    <property type="match status" value="1"/>
</dbReference>
<dbReference type="InterPro" id="IPR025948">
    <property type="entry name" value="HTH-like_dom"/>
</dbReference>
<name>A0AAU1IBR7_9ACTN</name>
<organism evidence="2">
    <name type="scientific">Streptomyces sp. NBC_00180</name>
    <dbReference type="NCBI Taxonomy" id="2903632"/>
    <lineage>
        <taxon>Bacteria</taxon>
        <taxon>Bacillati</taxon>
        <taxon>Actinomycetota</taxon>
        <taxon>Actinomycetes</taxon>
        <taxon>Kitasatosporales</taxon>
        <taxon>Streptomycetaceae</taxon>
        <taxon>Streptomyces</taxon>
    </lineage>
</organism>
<reference evidence="2" key="1">
    <citation type="submission" date="2022-10" db="EMBL/GenBank/DDBJ databases">
        <title>The complete genomes of actinobacterial strains from the NBC collection.</title>
        <authorList>
            <person name="Joergensen T.S."/>
            <person name="Alvarez Arevalo M."/>
            <person name="Sterndorff E.B."/>
            <person name="Faurdal D."/>
            <person name="Vuksanovic O."/>
            <person name="Mourched A.-S."/>
            <person name="Charusanti P."/>
            <person name="Shaw S."/>
            <person name="Blin K."/>
            <person name="Weber T."/>
        </authorList>
    </citation>
    <scope>NUCLEOTIDE SEQUENCE</scope>
    <source>
        <strain evidence="2">NBC 00180</strain>
    </source>
</reference>
<accession>A0AAU1IBR7</accession>
<dbReference type="AlphaFoldDB" id="A0AAU1IBR7"/>
<evidence type="ECO:0000259" key="1">
    <source>
        <dbReference type="Pfam" id="PF13276"/>
    </source>
</evidence>
<feature type="domain" description="HTH-like" evidence="1">
    <location>
        <begin position="39"/>
        <end position="93"/>
    </location>
</feature>
<dbReference type="EMBL" id="CP108140">
    <property type="protein sequence ID" value="WTP91630.1"/>
    <property type="molecule type" value="Genomic_DNA"/>
</dbReference>
<proteinExistence type="predicted"/>